<proteinExistence type="predicted"/>
<dbReference type="Proteomes" id="UP001153365">
    <property type="component" value="Unassembled WGS sequence"/>
</dbReference>
<evidence type="ECO:0000313" key="1">
    <source>
        <dbReference type="EMBL" id="CAH7689051.1"/>
    </source>
</evidence>
<gene>
    <name evidence="1" type="ORF">PPACK8108_LOCUS24110</name>
</gene>
<evidence type="ECO:0000313" key="2">
    <source>
        <dbReference type="Proteomes" id="UP001153365"/>
    </source>
</evidence>
<dbReference type="EMBL" id="CALTRL010006041">
    <property type="protein sequence ID" value="CAH7689051.1"/>
    <property type="molecule type" value="Genomic_DNA"/>
</dbReference>
<comment type="caution">
    <text evidence="1">The sequence shown here is derived from an EMBL/GenBank/DDBJ whole genome shotgun (WGS) entry which is preliminary data.</text>
</comment>
<accession>A0AAV0BS29</accession>
<keyword evidence="2" id="KW-1185">Reference proteome</keyword>
<protein>
    <submittedName>
        <fullName evidence="1">Expressed protein</fullName>
    </submittedName>
</protein>
<name>A0AAV0BS29_PHAPC</name>
<sequence length="197" mass="23395">MKQDYEDLKNCIQETKKQTLLERHIQDLKKIETILAQMIIPIRVKIYEKSSPENFEPYIDGLNKDLSSIVIERINDECYETLSEILNNQENILKPGRLISDMPIIPLVFKIFNYIEKFEFQSNRLKINKSSIKTFFSEEKPLKQLIWYISTVLIKKCGFIGVFLTSDFKEYIRDHNDLYHIKFLLNSGLRYSSLEED</sequence>
<reference evidence="1" key="1">
    <citation type="submission" date="2022-06" db="EMBL/GenBank/DDBJ databases">
        <authorList>
            <consortium name="SYNGENTA / RWTH Aachen University"/>
        </authorList>
    </citation>
    <scope>NUCLEOTIDE SEQUENCE</scope>
</reference>
<organism evidence="1 2">
    <name type="scientific">Phakopsora pachyrhizi</name>
    <name type="common">Asian soybean rust disease fungus</name>
    <dbReference type="NCBI Taxonomy" id="170000"/>
    <lineage>
        <taxon>Eukaryota</taxon>
        <taxon>Fungi</taxon>
        <taxon>Dikarya</taxon>
        <taxon>Basidiomycota</taxon>
        <taxon>Pucciniomycotina</taxon>
        <taxon>Pucciniomycetes</taxon>
        <taxon>Pucciniales</taxon>
        <taxon>Phakopsoraceae</taxon>
        <taxon>Phakopsora</taxon>
    </lineage>
</organism>
<dbReference type="AlphaFoldDB" id="A0AAV0BS29"/>